<feature type="transmembrane region" description="Helical" evidence="1">
    <location>
        <begin position="655"/>
        <end position="675"/>
    </location>
</feature>
<organism evidence="2 3">
    <name type="scientific">Rotaria magnacalcarata</name>
    <dbReference type="NCBI Taxonomy" id="392030"/>
    <lineage>
        <taxon>Eukaryota</taxon>
        <taxon>Metazoa</taxon>
        <taxon>Spiralia</taxon>
        <taxon>Gnathifera</taxon>
        <taxon>Rotifera</taxon>
        <taxon>Eurotatoria</taxon>
        <taxon>Bdelloidea</taxon>
        <taxon>Philodinida</taxon>
        <taxon>Philodinidae</taxon>
        <taxon>Rotaria</taxon>
    </lineage>
</organism>
<comment type="caution">
    <text evidence="2">The sequence shown here is derived from an EMBL/GenBank/DDBJ whole genome shotgun (WGS) entry which is preliminary data.</text>
</comment>
<evidence type="ECO:0008006" key="4">
    <source>
        <dbReference type="Google" id="ProtNLM"/>
    </source>
</evidence>
<keyword evidence="1" id="KW-0472">Membrane</keyword>
<feature type="transmembrane region" description="Helical" evidence="1">
    <location>
        <begin position="501"/>
        <end position="527"/>
    </location>
</feature>
<feature type="transmembrane region" description="Helical" evidence="1">
    <location>
        <begin position="924"/>
        <end position="945"/>
    </location>
</feature>
<evidence type="ECO:0000313" key="2">
    <source>
        <dbReference type="EMBL" id="CAF2128043.1"/>
    </source>
</evidence>
<name>A0A816VIT3_9BILA</name>
<dbReference type="Proteomes" id="UP000663856">
    <property type="component" value="Unassembled WGS sequence"/>
</dbReference>
<evidence type="ECO:0000256" key="1">
    <source>
        <dbReference type="SAM" id="Phobius"/>
    </source>
</evidence>
<accession>A0A816VIT3</accession>
<feature type="transmembrane region" description="Helical" evidence="1">
    <location>
        <begin position="461"/>
        <end position="480"/>
    </location>
</feature>
<reference evidence="2" key="1">
    <citation type="submission" date="2021-02" db="EMBL/GenBank/DDBJ databases">
        <authorList>
            <person name="Nowell W R."/>
        </authorList>
    </citation>
    <scope>NUCLEOTIDE SEQUENCE</scope>
</reference>
<sequence>MNDGLTIFTDNLNAAWYTVPVFLNTMIIGIIHYNGTTCDFVNSVVVPISNISTFVYNCIDLQGRNVIGLFESNATCSFYSSNEQIVFNYSTQDNFIISINEDNTAIYGFAGDFLFYYELNSTFQLSVWPNSLNISPLAVDIGANIDYAVVVDYCQLTPAYAVDCDFIVSLNRSLSCPNSTNAFSMITPNQFAYSDPRINQYLTNSPHYSAQTVMRVSIAWRTRCVLIGVQSFNMVLLYSLDDPMHPIGTRQNGIELMDFDKSVAWLNDQGEKAVILANSYTYSNYQWISSFMHIYDIQSDGFSDSTQPVLIYPNSQQILFRWLVPELIRLVCSSHGHLAIFDDLGIPATIYSTPSGTYPNTNSTYFTSNTVPCIRGTYRNYTGIELCVPCSNGTYVYSNSCSPCTLPDSFCPYGAVEEISYSTFESIEQDQDYFESPENTVFDDILMQNIFSFNAQSDHCVLVSPITCVLLVIALGTRSIRRETIRRGQFVADNSSHRQFVVGQFFAWLWVGGLASTKVLVIVISVYNFSNQYVHQYPIEQVTSDSSFACDVTLRIAKFSTTMQMTSTSHNSTKQNQVIFNMLNTQSITLNVDLIQTAFICNGSLIVQRVVGSQPTQLPISVCETSHNDSILSLAIALPTQEVGIQLTQPGSRTLWVGGLASAAVLVIVISAYSFSNQYFHQYPIEQVTSDSSFACDVTLRNAKFSTTMQMTSTSQNSTKQNQVIFNMLNAQSITLNVDLIQTAFICNDSLIVQRVAGSKLTQLPISACETSHNDSILSLVIALPTQEIGIQLTLPGSRTVGAIRLGLSGPSMMSTDKRSTLLDLNFSSAFVSSSSDESLAPTTSFGVKLTAIVNQTDPLNSDDWPIFSAIWSSSFDVITDELFTVENRYTFFQRSQTNISITIEKSIFYVSNKQEPIARQTEIIFHNLLFTIVVLELFCLLFLINKLLVLPLYHNISSLLHYLSKKNQVDASENKLSMTIIDKFNCSKIRKAIPSIKPRHRCSTINVNISATSQQ</sequence>
<protein>
    <recommendedName>
        <fullName evidence="4">Transmembrane protein</fullName>
    </recommendedName>
</protein>
<gene>
    <name evidence="2" type="ORF">WKI299_LOCUS25778</name>
</gene>
<proteinExistence type="predicted"/>
<keyword evidence="1" id="KW-0812">Transmembrane</keyword>
<dbReference type="EMBL" id="CAJNRF010011060">
    <property type="protein sequence ID" value="CAF2128043.1"/>
    <property type="molecule type" value="Genomic_DNA"/>
</dbReference>
<dbReference type="AlphaFoldDB" id="A0A816VIT3"/>
<keyword evidence="1" id="KW-1133">Transmembrane helix</keyword>
<evidence type="ECO:0000313" key="3">
    <source>
        <dbReference type="Proteomes" id="UP000663856"/>
    </source>
</evidence>